<evidence type="ECO:0000313" key="4">
    <source>
        <dbReference type="Proteomes" id="UP000326029"/>
    </source>
</evidence>
<dbReference type="AlphaFoldDB" id="A0AAV4KPE0"/>
<feature type="compositionally biased region" description="Polar residues" evidence="1">
    <location>
        <begin position="84"/>
        <end position="95"/>
    </location>
</feature>
<keyword evidence="4" id="KW-1185">Reference proteome</keyword>
<sequence>MDDVGSWWILVETTTWTHRAWELVRTVPVDGDRDRALARAAELARTCGASGGDSDDPGATGRRVFRVSETNWLVEIAHSRWDESTGSPSTTTTHVRVSAAVLEHAHEPPPAEPPPPGPLRRAFGRG</sequence>
<proteinExistence type="predicted"/>
<dbReference type="GeneID" id="95454188"/>
<reference evidence="3 4" key="2">
    <citation type="submission" date="2017-09" db="EMBL/GenBank/DDBJ databases">
        <authorList>
            <person name="Lee N."/>
            <person name="Cho B.-K."/>
        </authorList>
    </citation>
    <scope>NUCLEOTIDE SEQUENCE [LARGE SCALE GENOMIC DNA]</scope>
    <source>
        <strain evidence="3 4">ATCC 19740</strain>
    </source>
</reference>
<dbReference type="RefSeq" id="WP_109185833.1">
    <property type="nucleotide sequence ID" value="NZ_BMSJ01000010.1"/>
</dbReference>
<evidence type="ECO:0008006" key="6">
    <source>
        <dbReference type="Google" id="ProtNLM"/>
    </source>
</evidence>
<protein>
    <recommendedName>
        <fullName evidence="6">Head-tail adaptor protein</fullName>
    </recommendedName>
</protein>
<evidence type="ECO:0000313" key="5">
    <source>
        <dbReference type="Proteomes" id="UP000642014"/>
    </source>
</evidence>
<evidence type="ECO:0000313" key="3">
    <source>
        <dbReference type="EMBL" id="QEV32545.1"/>
    </source>
</evidence>
<dbReference type="EMBL" id="BMSJ01000010">
    <property type="protein sequence ID" value="GGR41563.1"/>
    <property type="molecule type" value="Genomic_DNA"/>
</dbReference>
<dbReference type="Proteomes" id="UP000642014">
    <property type="component" value="Unassembled WGS sequence"/>
</dbReference>
<dbReference type="EMBL" id="CP023693">
    <property type="protein sequence ID" value="QEV32545.1"/>
    <property type="molecule type" value="Genomic_DNA"/>
</dbReference>
<feature type="region of interest" description="Disordered" evidence="1">
    <location>
        <begin position="82"/>
        <end position="126"/>
    </location>
</feature>
<reference evidence="2 5" key="1">
    <citation type="journal article" date="2014" name="Int. J. Syst. Evol. Microbiol.">
        <title>Complete genome sequence of Corynebacterium casei LMG S-19264T (=DSM 44701T), isolated from a smear-ripened cheese.</title>
        <authorList>
            <consortium name="US DOE Joint Genome Institute (JGI-PGF)"/>
            <person name="Walter F."/>
            <person name="Albersmeier A."/>
            <person name="Kalinowski J."/>
            <person name="Ruckert C."/>
        </authorList>
    </citation>
    <scope>NUCLEOTIDE SEQUENCE [LARGE SCALE GENOMIC DNA]</scope>
    <source>
        <strain evidence="2 5">JCM 4205</strain>
    </source>
</reference>
<dbReference type="Proteomes" id="UP000326029">
    <property type="component" value="Chromosome"/>
</dbReference>
<evidence type="ECO:0000256" key="1">
    <source>
        <dbReference type="SAM" id="MobiDB-lite"/>
    </source>
</evidence>
<gene>
    <name evidence="3" type="ORF">CP977_10435</name>
    <name evidence="2" type="ORF">GCM10010497_51060</name>
</gene>
<accession>A0AAV4KPE0</accession>
<reference evidence="2" key="3">
    <citation type="submission" date="2023-08" db="EMBL/GenBank/DDBJ databases">
        <authorList>
            <person name="Sun Q."/>
            <person name="Ohkuma M."/>
        </authorList>
    </citation>
    <scope>NUCLEOTIDE SEQUENCE</scope>
    <source>
        <strain evidence="2">JCM 4205</strain>
    </source>
</reference>
<evidence type="ECO:0000313" key="2">
    <source>
        <dbReference type="EMBL" id="GGR41563.1"/>
    </source>
</evidence>
<name>A0AAV4KPE0_9ACTN</name>
<organism evidence="2 5">
    <name type="scientific">Streptomyces cinereoruber</name>
    <dbReference type="NCBI Taxonomy" id="67260"/>
    <lineage>
        <taxon>Bacteria</taxon>
        <taxon>Bacillati</taxon>
        <taxon>Actinomycetota</taxon>
        <taxon>Actinomycetes</taxon>
        <taxon>Kitasatosporales</taxon>
        <taxon>Streptomycetaceae</taxon>
        <taxon>Streptomyces</taxon>
    </lineage>
</organism>